<dbReference type="GO" id="GO:0008360">
    <property type="term" value="P:regulation of cell shape"/>
    <property type="evidence" value="ECO:0007669"/>
    <property type="project" value="UniProtKB-UniRule"/>
</dbReference>
<dbReference type="Pfam" id="PF12229">
    <property type="entry name" value="PG_binding_4"/>
    <property type="match status" value="2"/>
</dbReference>
<gene>
    <name evidence="8" type="ORF">EB18_01777</name>
</gene>
<dbReference type="GO" id="GO:0071972">
    <property type="term" value="F:peptidoglycan L,D-transpeptidase activity"/>
    <property type="evidence" value="ECO:0007669"/>
    <property type="project" value="TreeGrafter"/>
</dbReference>
<evidence type="ECO:0000256" key="5">
    <source>
        <dbReference type="ARBA" id="ARBA00023316"/>
    </source>
</evidence>
<protein>
    <recommendedName>
        <fullName evidence="7">L,D-TPase catalytic domain-containing protein</fullName>
    </recommendedName>
</protein>
<dbReference type="AlphaFoldDB" id="A0A0I9WH54"/>
<dbReference type="PANTHER" id="PTHR30582">
    <property type="entry name" value="L,D-TRANSPEPTIDASE"/>
    <property type="match status" value="1"/>
</dbReference>
<comment type="caution">
    <text evidence="8">The sequence shown here is derived from an EMBL/GenBank/DDBJ whole genome shotgun (WGS) entry which is preliminary data.</text>
</comment>
<keyword evidence="2" id="KW-0808">Transferase</keyword>
<organism evidence="8 9">
    <name type="scientific">Enterococcus cecorum</name>
    <dbReference type="NCBI Taxonomy" id="44008"/>
    <lineage>
        <taxon>Bacteria</taxon>
        <taxon>Bacillati</taxon>
        <taxon>Bacillota</taxon>
        <taxon>Bacilli</taxon>
        <taxon>Lactobacillales</taxon>
        <taxon>Enterococcaceae</taxon>
        <taxon>Enterococcus</taxon>
    </lineage>
</organism>
<keyword evidence="4 6" id="KW-0573">Peptidoglycan synthesis</keyword>
<dbReference type="RefSeq" id="WP_047341441.1">
    <property type="nucleotide sequence ID" value="NZ_KZ845706.1"/>
</dbReference>
<keyword evidence="5 6" id="KW-0961">Cell wall biogenesis/degradation</keyword>
<dbReference type="CDD" id="cd16913">
    <property type="entry name" value="YkuD_like"/>
    <property type="match status" value="1"/>
</dbReference>
<proteinExistence type="predicted"/>
<evidence type="ECO:0000313" key="8">
    <source>
        <dbReference type="EMBL" id="RBR28645.1"/>
    </source>
</evidence>
<dbReference type="Pfam" id="PF03734">
    <property type="entry name" value="YkuD"/>
    <property type="match status" value="1"/>
</dbReference>
<evidence type="ECO:0000259" key="7">
    <source>
        <dbReference type="PROSITE" id="PS52029"/>
    </source>
</evidence>
<keyword evidence="3 6" id="KW-0133">Cell shape</keyword>
<dbReference type="Gene3D" id="3.10.20.800">
    <property type="match status" value="1"/>
</dbReference>
<dbReference type="GO" id="GO:0005576">
    <property type="term" value="C:extracellular region"/>
    <property type="evidence" value="ECO:0007669"/>
    <property type="project" value="TreeGrafter"/>
</dbReference>
<dbReference type="UniPathway" id="UPA00219"/>
<dbReference type="Proteomes" id="UP000252800">
    <property type="component" value="Unassembled WGS sequence"/>
</dbReference>
<name>A0A0I9WH54_9ENTE</name>
<accession>A0A0I9WH54</accession>
<evidence type="ECO:0000313" key="9">
    <source>
        <dbReference type="Proteomes" id="UP000252800"/>
    </source>
</evidence>
<evidence type="ECO:0000256" key="6">
    <source>
        <dbReference type="PROSITE-ProRule" id="PRU01373"/>
    </source>
</evidence>
<dbReference type="PANTHER" id="PTHR30582:SF33">
    <property type="entry name" value="EXPORTED PROTEIN"/>
    <property type="match status" value="1"/>
</dbReference>
<dbReference type="GO" id="GO:0016740">
    <property type="term" value="F:transferase activity"/>
    <property type="evidence" value="ECO:0007669"/>
    <property type="project" value="UniProtKB-KW"/>
</dbReference>
<dbReference type="InterPro" id="IPR005490">
    <property type="entry name" value="LD_TPept_cat_dom"/>
</dbReference>
<comment type="pathway">
    <text evidence="1 6">Cell wall biogenesis; peptidoglycan biosynthesis.</text>
</comment>
<feature type="domain" description="L,D-TPase catalytic" evidence="7">
    <location>
        <begin position="348"/>
        <end position="471"/>
    </location>
</feature>
<sequence>MSQVSNRRKRHKKNKNTKLILGSIAAVGIVAVGGYALGSNYYSKHFLPNTQVEAVEISNMSLEQAQKTVDDQHKNQSFQIKLDNQVLKEIKKSDFGMESNSKATLESILKAQNPWSWGGSFFSSKKATANKTTFNQEVLTQQLNSLKTELDQVNQGRTQTQDAGIAREASGFVITPEVQGNNFNVDQAMKAIEKGLKSGQTSVSLNDFIQKPSVTSKDAHLQEELNTVNKVIQVQANYSINGTTFQIPTEQIADWVTYENKQVTLNQEKVQAYVQQLADQYNTSTNPTSFNSTKRGTVSVPSGTLSWSIQVADEAAALTEQILAGENFTRSPITKGSAKASQPLVGNTYIEVDLTNQHMWYYKDGAVVIETDVVTGKPTTPTPKGVDYIWKKERNATLRGTNDDGSKYASPVSYWMPVDWTGVGIHDSDWQPAYGGDLWKTRGSHGCVNTPPSVMAQLYNAVEVGTPVVIF</sequence>
<dbReference type="GO" id="GO:0071555">
    <property type="term" value="P:cell wall organization"/>
    <property type="evidence" value="ECO:0007669"/>
    <property type="project" value="UniProtKB-UniRule"/>
</dbReference>
<evidence type="ECO:0000256" key="1">
    <source>
        <dbReference type="ARBA" id="ARBA00004752"/>
    </source>
</evidence>
<dbReference type="SUPFAM" id="SSF141523">
    <property type="entry name" value="L,D-transpeptidase catalytic domain-like"/>
    <property type="match status" value="1"/>
</dbReference>
<reference evidence="8 9" key="1">
    <citation type="submission" date="2015-06" db="EMBL/GenBank/DDBJ databases">
        <title>The Genome Sequence of Enterococcus cecorum 170AEA1.</title>
        <authorList>
            <consortium name="The Broad Institute Genomics Platform"/>
            <consortium name="The Broad Institute Genome Sequencing Center for Infectious Disease"/>
            <person name="Earl A.M."/>
            <person name="Van Tyne D."/>
            <person name="Lebreton F."/>
            <person name="Saavedra J.T."/>
            <person name="Gilmore M.S."/>
            <person name="Manson McGuire A."/>
            <person name="Clock S."/>
            <person name="Crupain M."/>
            <person name="Rangan U."/>
            <person name="Young S."/>
            <person name="Abouelleil A."/>
            <person name="Cao P."/>
            <person name="Chapman S.B."/>
            <person name="Griggs A."/>
            <person name="Priest M."/>
            <person name="Shea T."/>
            <person name="Wortman J."/>
            <person name="Nusbaum C."/>
            <person name="Birren B."/>
        </authorList>
    </citation>
    <scope>NUCLEOTIDE SEQUENCE [LARGE SCALE GENOMIC DNA]</scope>
    <source>
        <strain evidence="8 9">170AEA1</strain>
    </source>
</reference>
<feature type="active site" description="Nucleophile" evidence="6">
    <location>
        <position position="447"/>
    </location>
</feature>
<dbReference type="EMBL" id="LEOY01000014">
    <property type="protein sequence ID" value="RBR28645.1"/>
    <property type="molecule type" value="Genomic_DNA"/>
</dbReference>
<dbReference type="GO" id="GO:0018104">
    <property type="term" value="P:peptidoglycan-protein cross-linking"/>
    <property type="evidence" value="ECO:0007669"/>
    <property type="project" value="TreeGrafter"/>
</dbReference>
<dbReference type="InterPro" id="IPR038063">
    <property type="entry name" value="Transpep_catalytic_dom"/>
</dbReference>
<feature type="active site" description="Proton donor/acceptor" evidence="6">
    <location>
        <position position="426"/>
    </location>
</feature>
<dbReference type="InterPro" id="IPR050979">
    <property type="entry name" value="LD-transpeptidase"/>
</dbReference>
<dbReference type="Gene3D" id="2.40.440.10">
    <property type="entry name" value="L,D-transpeptidase catalytic domain-like"/>
    <property type="match status" value="1"/>
</dbReference>
<dbReference type="SUPFAM" id="SSF143985">
    <property type="entry name" value="L,D-transpeptidase pre-catalytic domain-like"/>
    <property type="match status" value="1"/>
</dbReference>
<dbReference type="PROSITE" id="PS52029">
    <property type="entry name" value="LD_TPASE"/>
    <property type="match status" value="1"/>
</dbReference>
<dbReference type="InterPro" id="IPR038054">
    <property type="entry name" value="LD_TPept-like_central_sf"/>
</dbReference>
<dbReference type="InterPro" id="IPR022029">
    <property type="entry name" value="YoaR-like_PG-bd"/>
</dbReference>
<evidence type="ECO:0000256" key="2">
    <source>
        <dbReference type="ARBA" id="ARBA00022679"/>
    </source>
</evidence>
<evidence type="ECO:0000256" key="3">
    <source>
        <dbReference type="ARBA" id="ARBA00022960"/>
    </source>
</evidence>
<evidence type="ECO:0000256" key="4">
    <source>
        <dbReference type="ARBA" id="ARBA00022984"/>
    </source>
</evidence>